<feature type="transmembrane region" description="Helical" evidence="6">
    <location>
        <begin position="68"/>
        <end position="91"/>
    </location>
</feature>
<evidence type="ECO:0000313" key="8">
    <source>
        <dbReference type="Proteomes" id="UP001215461"/>
    </source>
</evidence>
<proteinExistence type="predicted"/>
<feature type="transmembrane region" description="Helical" evidence="6">
    <location>
        <begin position="411"/>
        <end position="433"/>
    </location>
</feature>
<evidence type="ECO:0000256" key="4">
    <source>
        <dbReference type="ARBA" id="ARBA00022989"/>
    </source>
</evidence>
<dbReference type="PANTHER" id="PTHR30250:SF26">
    <property type="entry name" value="PSMA PROTEIN"/>
    <property type="match status" value="1"/>
</dbReference>
<keyword evidence="3 6" id="KW-0812">Transmembrane</keyword>
<accession>A0ABD4XHU4</accession>
<evidence type="ECO:0000313" key="7">
    <source>
        <dbReference type="EMBL" id="MDF8370867.1"/>
    </source>
</evidence>
<evidence type="ECO:0000256" key="3">
    <source>
        <dbReference type="ARBA" id="ARBA00022692"/>
    </source>
</evidence>
<evidence type="ECO:0000256" key="6">
    <source>
        <dbReference type="SAM" id="Phobius"/>
    </source>
</evidence>
<dbReference type="InterPro" id="IPR050833">
    <property type="entry name" value="Poly_Biosynth_Transport"/>
</dbReference>
<evidence type="ECO:0000256" key="5">
    <source>
        <dbReference type="ARBA" id="ARBA00023136"/>
    </source>
</evidence>
<dbReference type="AlphaFoldDB" id="A0ABD4XHU4"/>
<feature type="transmembrane region" description="Helical" evidence="6">
    <location>
        <begin position="225"/>
        <end position="244"/>
    </location>
</feature>
<feature type="transmembrane region" description="Helical" evidence="6">
    <location>
        <begin position="280"/>
        <end position="302"/>
    </location>
</feature>
<name>A0ABD4XHU4_WEIPA</name>
<feature type="transmembrane region" description="Helical" evidence="6">
    <location>
        <begin position="362"/>
        <end position="390"/>
    </location>
</feature>
<comment type="caution">
    <text evidence="7">The sequence shown here is derived from an EMBL/GenBank/DDBJ whole genome shotgun (WGS) entry which is preliminary data.</text>
</comment>
<sequence length="472" mass="52869">MTFIGRYFFIHKLGATYLGLDGLFKNILNMLSFTELGIGVAITSSLYKPLAENDYILVKSLIKLLKKIYRIIVIIIIVSGSILTILLPLFIKGNMPDGARFAFIVYFMNSAASYFLVANRSLLIADQNGYINAYNQFIFNMGAQVLQIISLFIWNNYIIYLFILLTSTILSNFSLGRKVKLKYPMLNKVEIKAVPESIKKKLLQNVVGMVSSKLGGIVLNSTDNLVLSYFVGLSVVGIYSNYLIVVNGITTLLNAGISALTASIGNLGTENDSLKEENTFYQLFLGNALLLEIISFGMIILFPDFITIWVGSQFKLNIITTAGIALLFFLNQIRQISISFQIAHSLFWEQRYKSVFEALSNLIISIILVNNFHLGVLGVVLGTICSNMLINSWWEPLIVFKKGLKTSLKHYFTLFTISSIVECILLLIGIYVYMMIASIYAKIAILITCTFILIIGTYIVSKNFKTLVKKVL</sequence>
<dbReference type="EMBL" id="JAANXN010000004">
    <property type="protein sequence ID" value="MDF8370867.1"/>
    <property type="molecule type" value="Genomic_DNA"/>
</dbReference>
<keyword evidence="4 6" id="KW-1133">Transmembrane helix</keyword>
<feature type="transmembrane region" description="Helical" evidence="6">
    <location>
        <begin position="251"/>
        <end position="268"/>
    </location>
</feature>
<dbReference type="Proteomes" id="UP001215461">
    <property type="component" value="Unassembled WGS sequence"/>
</dbReference>
<reference evidence="7 8" key="1">
    <citation type="submission" date="2020-03" db="EMBL/GenBank/DDBJ databases">
        <title>Comparative genomics of Weissella paramesenteroides.</title>
        <authorList>
            <person name="Kant R."/>
            <person name="Takala T."/>
            <person name="Saris P."/>
        </authorList>
    </citation>
    <scope>NUCLEOTIDE SEQUENCE [LARGE SCALE GENOMIC DNA]</scope>
    <source>
        <strain evidence="7 8">SJ27-4</strain>
    </source>
</reference>
<feature type="transmembrane region" description="Helical" evidence="6">
    <location>
        <begin position="159"/>
        <end position="176"/>
    </location>
</feature>
<keyword evidence="2" id="KW-1003">Cell membrane</keyword>
<keyword evidence="5 6" id="KW-0472">Membrane</keyword>
<feature type="transmembrane region" description="Helical" evidence="6">
    <location>
        <begin position="439"/>
        <end position="460"/>
    </location>
</feature>
<evidence type="ECO:0000256" key="2">
    <source>
        <dbReference type="ARBA" id="ARBA00022475"/>
    </source>
</evidence>
<dbReference type="GO" id="GO:0005886">
    <property type="term" value="C:plasma membrane"/>
    <property type="evidence" value="ECO:0007669"/>
    <property type="project" value="UniProtKB-SubCell"/>
</dbReference>
<organism evidence="7 8">
    <name type="scientific">Weissella paramesenteroides</name>
    <name type="common">Leuconostoc paramesenteroides</name>
    <dbReference type="NCBI Taxonomy" id="1249"/>
    <lineage>
        <taxon>Bacteria</taxon>
        <taxon>Bacillati</taxon>
        <taxon>Bacillota</taxon>
        <taxon>Bacilli</taxon>
        <taxon>Lactobacillales</taxon>
        <taxon>Lactobacillaceae</taxon>
        <taxon>Weissella</taxon>
    </lineage>
</organism>
<comment type="subcellular location">
    <subcellularLocation>
        <location evidence="1">Cell membrane</location>
        <topology evidence="1">Multi-pass membrane protein</topology>
    </subcellularLocation>
</comment>
<evidence type="ECO:0000256" key="1">
    <source>
        <dbReference type="ARBA" id="ARBA00004651"/>
    </source>
</evidence>
<feature type="transmembrane region" description="Helical" evidence="6">
    <location>
        <begin position="314"/>
        <end position="333"/>
    </location>
</feature>
<protein>
    <recommendedName>
        <fullName evidence="9">Oligosaccharide flippase family protein</fullName>
    </recommendedName>
</protein>
<gene>
    <name evidence="7" type="ORF">G9403_04220</name>
</gene>
<feature type="transmembrane region" description="Helical" evidence="6">
    <location>
        <begin position="103"/>
        <end position="125"/>
    </location>
</feature>
<dbReference type="PANTHER" id="PTHR30250">
    <property type="entry name" value="PST FAMILY PREDICTED COLANIC ACID TRANSPORTER"/>
    <property type="match status" value="1"/>
</dbReference>
<evidence type="ECO:0008006" key="9">
    <source>
        <dbReference type="Google" id="ProtNLM"/>
    </source>
</evidence>